<accession>A0A5N6TPB8</accession>
<feature type="compositionally biased region" description="Pro residues" evidence="1">
    <location>
        <begin position="284"/>
        <end position="301"/>
    </location>
</feature>
<protein>
    <recommendedName>
        <fullName evidence="2">C2H2-type domain-containing protein</fullName>
    </recommendedName>
</protein>
<sequence length="594" mass="65030">MSNNEYGWLLNHPPLGAIPPGQGQQLTSQPSFQSAPAAYNPPMTSQPPATYAPRPQHQSPYLQDVRSGAAYPHYLTPYQETNVVSMQPQQQRPFMPSHPTTQPISPVISQGQIPRPHVGGWRHQNGPYRMAQVPRQINRVPDAKRRRIETSTPGTTTPISQPVPQPMSQPVSQAIPQTHNLSSFSFSPRGTSDKTHLKNRADIAKPLNKADAASKITYDPKTIARDVLIATGRHPTEPGLNHHLSRLRDVFYHVDNSSDLETFRWDLVDTERVKTPRDPIRVPARPPVPQAQPPLSGPPITQPVHQLAKPPAPPPVPPVTAPAPPPPEKSPPKQLENTQVQFKATPQPKAEPQPKPKPTPQPQAQPLPKSQPQLPVQTSTPSPSVQTGKMTGKRGPGRPPGSGKARLNQTVPRPVPQIPYQVYACRWDGCHAELHNMEMLARHIYKVHVPFTLACGWQGCSNHANYPAAQLVKHIREAHLQSIAWLLGDGPSVPGTVGSDAGNSPVPLTIPESHTADGEDSLIFPANESTIRAFNRVHGNSTQLDKAQGIFRAVQRLKCQIGVGLDPGGCQLATPARNERVSNEESFYEVKYAT</sequence>
<evidence type="ECO:0000256" key="1">
    <source>
        <dbReference type="SAM" id="MobiDB-lite"/>
    </source>
</evidence>
<dbReference type="PRINTS" id="PR01217">
    <property type="entry name" value="PRICHEXTENSN"/>
</dbReference>
<feature type="compositionally biased region" description="Pro residues" evidence="1">
    <location>
        <begin position="349"/>
        <end position="365"/>
    </location>
</feature>
<dbReference type="SMART" id="SM00355">
    <property type="entry name" value="ZnF_C2H2"/>
    <property type="match status" value="2"/>
</dbReference>
<feature type="region of interest" description="Disordered" evidence="1">
    <location>
        <begin position="276"/>
        <end position="410"/>
    </location>
</feature>
<evidence type="ECO:0000313" key="4">
    <source>
        <dbReference type="Proteomes" id="UP000325780"/>
    </source>
</evidence>
<feature type="compositionally biased region" description="Polar residues" evidence="1">
    <location>
        <begin position="370"/>
        <end position="387"/>
    </location>
</feature>
<evidence type="ECO:0000259" key="2">
    <source>
        <dbReference type="PROSITE" id="PS00028"/>
    </source>
</evidence>
<evidence type="ECO:0000313" key="3">
    <source>
        <dbReference type="EMBL" id="KAE8147989.1"/>
    </source>
</evidence>
<dbReference type="Proteomes" id="UP000325780">
    <property type="component" value="Unassembled WGS sequence"/>
</dbReference>
<feature type="region of interest" description="Disordered" evidence="1">
    <location>
        <begin position="149"/>
        <end position="171"/>
    </location>
</feature>
<dbReference type="OrthoDB" id="5424797at2759"/>
<gene>
    <name evidence="3" type="ORF">BDV25DRAFT_23890</name>
</gene>
<dbReference type="InterPro" id="IPR036236">
    <property type="entry name" value="Znf_C2H2_sf"/>
</dbReference>
<keyword evidence="4" id="KW-1185">Reference proteome</keyword>
<organism evidence="3 4">
    <name type="scientific">Aspergillus avenaceus</name>
    <dbReference type="NCBI Taxonomy" id="36643"/>
    <lineage>
        <taxon>Eukaryota</taxon>
        <taxon>Fungi</taxon>
        <taxon>Dikarya</taxon>
        <taxon>Ascomycota</taxon>
        <taxon>Pezizomycotina</taxon>
        <taxon>Eurotiomycetes</taxon>
        <taxon>Eurotiomycetidae</taxon>
        <taxon>Eurotiales</taxon>
        <taxon>Aspergillaceae</taxon>
        <taxon>Aspergillus</taxon>
        <taxon>Aspergillus subgen. Circumdati</taxon>
    </lineage>
</organism>
<dbReference type="SUPFAM" id="SSF57667">
    <property type="entry name" value="beta-beta-alpha zinc fingers"/>
    <property type="match status" value="1"/>
</dbReference>
<dbReference type="EMBL" id="ML742181">
    <property type="protein sequence ID" value="KAE8147989.1"/>
    <property type="molecule type" value="Genomic_DNA"/>
</dbReference>
<feature type="region of interest" description="Disordered" evidence="1">
    <location>
        <begin position="15"/>
        <end position="60"/>
    </location>
</feature>
<dbReference type="PROSITE" id="PS00028">
    <property type="entry name" value="ZINC_FINGER_C2H2_1"/>
    <property type="match status" value="1"/>
</dbReference>
<dbReference type="InterPro" id="IPR013087">
    <property type="entry name" value="Znf_C2H2_type"/>
</dbReference>
<name>A0A5N6TPB8_ASPAV</name>
<reference evidence="3 4" key="1">
    <citation type="submission" date="2019-04" db="EMBL/GenBank/DDBJ databases">
        <title>Friends and foes A comparative genomics study of 23 Aspergillus species from section Flavi.</title>
        <authorList>
            <consortium name="DOE Joint Genome Institute"/>
            <person name="Kjaerbolling I."/>
            <person name="Vesth T."/>
            <person name="Frisvad J.C."/>
            <person name="Nybo J.L."/>
            <person name="Theobald S."/>
            <person name="Kildgaard S."/>
            <person name="Isbrandt T."/>
            <person name="Kuo A."/>
            <person name="Sato A."/>
            <person name="Lyhne E.K."/>
            <person name="Kogle M.E."/>
            <person name="Wiebenga A."/>
            <person name="Kun R.S."/>
            <person name="Lubbers R.J."/>
            <person name="Makela M.R."/>
            <person name="Barry K."/>
            <person name="Chovatia M."/>
            <person name="Clum A."/>
            <person name="Daum C."/>
            <person name="Haridas S."/>
            <person name="He G."/>
            <person name="LaButti K."/>
            <person name="Lipzen A."/>
            <person name="Mondo S."/>
            <person name="Riley R."/>
            <person name="Salamov A."/>
            <person name="Simmons B.A."/>
            <person name="Magnuson J.K."/>
            <person name="Henrissat B."/>
            <person name="Mortensen U.H."/>
            <person name="Larsen T.O."/>
            <person name="Devries R.P."/>
            <person name="Grigoriev I.V."/>
            <person name="Machida M."/>
            <person name="Baker S.E."/>
            <person name="Andersen M.R."/>
        </authorList>
    </citation>
    <scope>NUCLEOTIDE SEQUENCE [LARGE SCALE GENOMIC DNA]</scope>
    <source>
        <strain evidence="3 4">IBT 18842</strain>
    </source>
</reference>
<feature type="domain" description="C2H2-type" evidence="2">
    <location>
        <begin position="425"/>
        <end position="448"/>
    </location>
</feature>
<feature type="compositionally biased region" description="Polar residues" evidence="1">
    <location>
        <begin position="150"/>
        <end position="159"/>
    </location>
</feature>
<feature type="compositionally biased region" description="Pro residues" evidence="1">
    <location>
        <begin position="310"/>
        <end position="329"/>
    </location>
</feature>
<feature type="compositionally biased region" description="Polar residues" evidence="1">
    <location>
        <begin position="22"/>
        <end position="34"/>
    </location>
</feature>
<dbReference type="AlphaFoldDB" id="A0A5N6TPB8"/>
<proteinExistence type="predicted"/>